<feature type="region of interest" description="Disordered" evidence="1">
    <location>
        <begin position="33"/>
        <end position="138"/>
    </location>
</feature>
<name>A0ABN1G3Z7_9PROT</name>
<dbReference type="EMBL" id="BAAAFZ010000092">
    <property type="protein sequence ID" value="GAA0603695.1"/>
    <property type="molecule type" value="Genomic_DNA"/>
</dbReference>
<evidence type="ECO:0000256" key="1">
    <source>
        <dbReference type="SAM" id="MobiDB-lite"/>
    </source>
</evidence>
<sequence length="223" mass="23802">MAQLLLVLALPGCETMERMDYLDRFFEQPAWQRPAVAGDQRPGPAPTTGGAAQAGSVVAMEPRPNPPSAYTAVADLGVQPGPVVAMEPRPNPPSSSAAAAADVSAQPNRPRAAEPRPETFAGAGSSAAPQATTDPEARTRLLVRQNPWLTRFWMELTPAQQSRVERQLRRGDVVLAVEGAEPAVAWDSMGLADRAALIFGRGQPPERPAPPERRDGSTWARNS</sequence>
<feature type="region of interest" description="Disordered" evidence="1">
    <location>
        <begin position="200"/>
        <end position="223"/>
    </location>
</feature>
<comment type="caution">
    <text evidence="2">The sequence shown here is derived from an EMBL/GenBank/DDBJ whole genome shotgun (WGS) entry which is preliminary data.</text>
</comment>
<organism evidence="2 3">
    <name type="scientific">Craurococcus roseus</name>
    <dbReference type="NCBI Taxonomy" id="77585"/>
    <lineage>
        <taxon>Bacteria</taxon>
        <taxon>Pseudomonadati</taxon>
        <taxon>Pseudomonadota</taxon>
        <taxon>Alphaproteobacteria</taxon>
        <taxon>Acetobacterales</taxon>
        <taxon>Acetobacteraceae</taxon>
        <taxon>Craurococcus</taxon>
    </lineage>
</organism>
<protein>
    <submittedName>
        <fullName evidence="2">Uncharacterized protein</fullName>
    </submittedName>
</protein>
<dbReference type="Proteomes" id="UP001501588">
    <property type="component" value="Unassembled WGS sequence"/>
</dbReference>
<keyword evidence="3" id="KW-1185">Reference proteome</keyword>
<feature type="compositionally biased region" description="Low complexity" evidence="1">
    <location>
        <begin position="94"/>
        <end position="105"/>
    </location>
</feature>
<accession>A0ABN1G3Z7</accession>
<proteinExistence type="predicted"/>
<reference evidence="2 3" key="1">
    <citation type="journal article" date="2019" name="Int. J. Syst. Evol. Microbiol.">
        <title>The Global Catalogue of Microorganisms (GCM) 10K type strain sequencing project: providing services to taxonomists for standard genome sequencing and annotation.</title>
        <authorList>
            <consortium name="The Broad Institute Genomics Platform"/>
            <consortium name="The Broad Institute Genome Sequencing Center for Infectious Disease"/>
            <person name="Wu L."/>
            <person name="Ma J."/>
        </authorList>
    </citation>
    <scope>NUCLEOTIDE SEQUENCE [LARGE SCALE GENOMIC DNA]</scope>
    <source>
        <strain evidence="2 3">JCM 9933</strain>
    </source>
</reference>
<gene>
    <name evidence="2" type="ORF">GCM10009416_46630</name>
</gene>
<dbReference type="RefSeq" id="WP_343897834.1">
    <property type="nucleotide sequence ID" value="NZ_BAAAFZ010000092.1"/>
</dbReference>
<evidence type="ECO:0000313" key="2">
    <source>
        <dbReference type="EMBL" id="GAA0603695.1"/>
    </source>
</evidence>
<feature type="compositionally biased region" description="Low complexity" evidence="1">
    <location>
        <begin position="46"/>
        <end position="55"/>
    </location>
</feature>
<evidence type="ECO:0000313" key="3">
    <source>
        <dbReference type="Proteomes" id="UP001501588"/>
    </source>
</evidence>